<sequence>MSKLDERLEKLGFQKLVTTSTILDNGCVSYKPTPLVYEMALSPVTCLFIEGKRVKGYSTYVFDFYKVSYFTKPNDGKKEGSNIKVYGKNLQPSKLLLDIENYLKQLKR</sequence>
<dbReference type="Proteomes" id="UP001290462">
    <property type="component" value="Unassembled WGS sequence"/>
</dbReference>
<gene>
    <name evidence="1" type="ORF">RAK27_14115</name>
</gene>
<dbReference type="AlphaFoldDB" id="A0AAW9KCE6"/>
<evidence type="ECO:0000313" key="1">
    <source>
        <dbReference type="EMBL" id="MDZ5759793.1"/>
    </source>
</evidence>
<dbReference type="EMBL" id="JAVBVO010000004">
    <property type="protein sequence ID" value="MDZ5759793.1"/>
    <property type="molecule type" value="Genomic_DNA"/>
</dbReference>
<reference evidence="1" key="1">
    <citation type="submission" date="2023-08" db="EMBL/GenBank/DDBJ databases">
        <title>Genomic characterization of piscicolin 126 produced by Carnobacterium maltaromaticum CM22 strain isolated from salmon (Salmo salar).</title>
        <authorList>
            <person name="Gonzalez-Gragera E."/>
            <person name="Garcia-Lopez J.D."/>
            <person name="Teso-Perez C."/>
            <person name="Gimenez-Hernandez I."/>
            <person name="Peralta-Sanchez J.M."/>
            <person name="Valdivia E."/>
            <person name="Montalban-Lopez M."/>
            <person name="Martin-Platero A.M."/>
            <person name="Banos A."/>
            <person name="Martinez-Bueno M."/>
        </authorList>
    </citation>
    <scope>NUCLEOTIDE SEQUENCE</scope>
    <source>
        <strain evidence="1">CM22</strain>
    </source>
</reference>
<evidence type="ECO:0008006" key="3">
    <source>
        <dbReference type="Google" id="ProtNLM"/>
    </source>
</evidence>
<comment type="caution">
    <text evidence="1">The sequence shown here is derived from an EMBL/GenBank/DDBJ whole genome shotgun (WGS) entry which is preliminary data.</text>
</comment>
<accession>A0AAW9KCE6</accession>
<evidence type="ECO:0000313" key="2">
    <source>
        <dbReference type="Proteomes" id="UP001290462"/>
    </source>
</evidence>
<name>A0AAW9KCE6_CARML</name>
<proteinExistence type="predicted"/>
<dbReference type="RefSeq" id="WP_322809428.1">
    <property type="nucleotide sequence ID" value="NZ_JAVBVO010000004.1"/>
</dbReference>
<organism evidence="1 2">
    <name type="scientific">Carnobacterium maltaromaticum</name>
    <name type="common">Carnobacterium piscicola</name>
    <dbReference type="NCBI Taxonomy" id="2751"/>
    <lineage>
        <taxon>Bacteria</taxon>
        <taxon>Bacillati</taxon>
        <taxon>Bacillota</taxon>
        <taxon>Bacilli</taxon>
        <taxon>Lactobacillales</taxon>
        <taxon>Carnobacteriaceae</taxon>
        <taxon>Carnobacterium</taxon>
    </lineage>
</organism>
<protein>
    <recommendedName>
        <fullName evidence="3">YokE-like PH domain-containing protein</fullName>
    </recommendedName>
</protein>